<dbReference type="RefSeq" id="WP_380046026.1">
    <property type="nucleotide sequence ID" value="NZ_JBHSOH010000003.1"/>
</dbReference>
<dbReference type="HAMAP" id="MF_00299">
    <property type="entry name" value="KptA"/>
    <property type="match status" value="1"/>
</dbReference>
<dbReference type="EMBL" id="JBHSOH010000003">
    <property type="protein sequence ID" value="MFC5847153.1"/>
    <property type="molecule type" value="Genomic_DNA"/>
</dbReference>
<dbReference type="InterPro" id="IPR042080">
    <property type="entry name" value="RNA_2'-PTrans_N"/>
</dbReference>
<evidence type="ECO:0000256" key="1">
    <source>
        <dbReference type="ARBA" id="ARBA00009836"/>
    </source>
</evidence>
<dbReference type="InterPro" id="IPR022928">
    <property type="entry name" value="RNA_2'-PTrans_KptA"/>
</dbReference>
<dbReference type="Gene3D" id="1.10.10.970">
    <property type="entry name" value="RNA 2'-phosphotransferase, Tpt1/KptA family, N-terminal domain"/>
    <property type="match status" value="1"/>
</dbReference>
<protein>
    <recommendedName>
        <fullName evidence="5">Probable RNA 2'-phosphotransferase</fullName>
        <ecNumber evidence="5">2.7.1.-</ecNumber>
    </recommendedName>
</protein>
<gene>
    <name evidence="5" type="primary">kptA</name>
    <name evidence="6" type="ORF">ACFPQ6_02425</name>
</gene>
<evidence type="ECO:0000256" key="3">
    <source>
        <dbReference type="ARBA" id="ARBA00023027"/>
    </source>
</evidence>
<comment type="similarity">
    <text evidence="1 5">Belongs to the KptA/TPT1 family.</text>
</comment>
<dbReference type="Gene3D" id="3.20.170.30">
    <property type="match status" value="1"/>
</dbReference>
<dbReference type="InterPro" id="IPR042081">
    <property type="entry name" value="RNA_2'-PTrans_C"/>
</dbReference>
<dbReference type="SUPFAM" id="SSF56399">
    <property type="entry name" value="ADP-ribosylation"/>
    <property type="match status" value="1"/>
</dbReference>
<proteinExistence type="inferred from homology"/>
<dbReference type="Pfam" id="PF01885">
    <property type="entry name" value="PTS_2-RNA"/>
    <property type="match status" value="1"/>
</dbReference>
<evidence type="ECO:0000256" key="2">
    <source>
        <dbReference type="ARBA" id="ARBA00022679"/>
    </source>
</evidence>
<keyword evidence="2 5" id="KW-0808">Transferase</keyword>
<organism evidence="6 7">
    <name type="scientific">Deinococcus petrolearius</name>
    <dbReference type="NCBI Taxonomy" id="1751295"/>
    <lineage>
        <taxon>Bacteria</taxon>
        <taxon>Thermotogati</taxon>
        <taxon>Deinococcota</taxon>
        <taxon>Deinococci</taxon>
        <taxon>Deinococcales</taxon>
        <taxon>Deinococcaceae</taxon>
        <taxon>Deinococcus</taxon>
    </lineage>
</organism>
<dbReference type="InterPro" id="IPR002745">
    <property type="entry name" value="Ptrans_KptA/Tpt1"/>
</dbReference>
<dbReference type="Proteomes" id="UP001595979">
    <property type="component" value="Unassembled WGS sequence"/>
</dbReference>
<evidence type="ECO:0000313" key="6">
    <source>
        <dbReference type="EMBL" id="MFC5847153.1"/>
    </source>
</evidence>
<keyword evidence="3 5" id="KW-0520">NAD</keyword>
<keyword evidence="7" id="KW-1185">Reference proteome</keyword>
<comment type="caution">
    <text evidence="6">The sequence shown here is derived from an EMBL/GenBank/DDBJ whole genome shotgun (WGS) entry which is preliminary data.</text>
</comment>
<dbReference type="PANTHER" id="PTHR12684:SF2">
    <property type="entry name" value="TRNA 2'-PHOSPHOTRANSFERASE 1"/>
    <property type="match status" value="1"/>
</dbReference>
<evidence type="ECO:0000313" key="7">
    <source>
        <dbReference type="Proteomes" id="UP001595979"/>
    </source>
</evidence>
<dbReference type="PANTHER" id="PTHR12684">
    <property type="entry name" value="PUTATIVE PHOSPHOTRANSFERASE"/>
    <property type="match status" value="1"/>
</dbReference>
<dbReference type="EC" id="2.7.1.-" evidence="5"/>
<sequence>MNDKALSHRLSYLLRHAPHEAGVVLEPGGWVPLAPLLAHLGVTQEQVERVVALSDKRRFALAGARIRANQGHSVPVDLELVPAPPPAELYHGTTGGALAAIREEGLRAMTRHHVHLSPDRETARRVGARRGPPVVLTVAAGAMHAAGHVFSLSENGVWLTDAVPPGFIRFPGLT</sequence>
<reference evidence="7" key="1">
    <citation type="journal article" date="2019" name="Int. J. Syst. Evol. Microbiol.">
        <title>The Global Catalogue of Microorganisms (GCM) 10K type strain sequencing project: providing services to taxonomists for standard genome sequencing and annotation.</title>
        <authorList>
            <consortium name="The Broad Institute Genomics Platform"/>
            <consortium name="The Broad Institute Genome Sequencing Center for Infectious Disease"/>
            <person name="Wu L."/>
            <person name="Ma J."/>
        </authorList>
    </citation>
    <scope>NUCLEOTIDE SEQUENCE [LARGE SCALE GENOMIC DNA]</scope>
    <source>
        <strain evidence="7">CGMCC 1.15053</strain>
    </source>
</reference>
<evidence type="ECO:0000256" key="4">
    <source>
        <dbReference type="ARBA" id="ARBA00025212"/>
    </source>
</evidence>
<name>A0ABW1DHE6_9DEIO</name>
<comment type="function">
    <text evidence="4 5">Removes the 2'-phosphate from RNA via an intermediate in which the phosphate is ADP-ribosylated by NAD followed by a presumed transesterification to release the RNA and generate ADP-ribose 1''-2''-cyclic phosphate (APPR&gt;P). May function as an ADP-ribosylase.</text>
</comment>
<accession>A0ABW1DHE6</accession>
<evidence type="ECO:0000256" key="5">
    <source>
        <dbReference type="HAMAP-Rule" id="MF_00299"/>
    </source>
</evidence>